<name>A0A445CY29_ARAHY</name>
<dbReference type="EMBL" id="SDMP01000005">
    <property type="protein sequence ID" value="RYR55846.1"/>
    <property type="molecule type" value="Genomic_DNA"/>
</dbReference>
<proteinExistence type="predicted"/>
<reference evidence="1 2" key="1">
    <citation type="submission" date="2019-01" db="EMBL/GenBank/DDBJ databases">
        <title>Sequencing of cultivated peanut Arachis hypogaea provides insights into genome evolution and oil improvement.</title>
        <authorList>
            <person name="Chen X."/>
        </authorList>
    </citation>
    <scope>NUCLEOTIDE SEQUENCE [LARGE SCALE GENOMIC DNA]</scope>
    <source>
        <strain evidence="2">cv. Fuhuasheng</strain>
        <tissue evidence="1">Leaves</tissue>
    </source>
</reference>
<dbReference type="AlphaFoldDB" id="A0A445CY29"/>
<protein>
    <submittedName>
        <fullName evidence="1">Uncharacterized protein</fullName>
    </submittedName>
</protein>
<sequence length="73" mass="8016">MLPRIQPMILDPSSSSNHNAHITNLTSFWSSLQQQAPFFNAQTNPLSFLSQILISGAGNHERVCSATNLISSF</sequence>
<organism evidence="1 2">
    <name type="scientific">Arachis hypogaea</name>
    <name type="common">Peanut</name>
    <dbReference type="NCBI Taxonomy" id="3818"/>
    <lineage>
        <taxon>Eukaryota</taxon>
        <taxon>Viridiplantae</taxon>
        <taxon>Streptophyta</taxon>
        <taxon>Embryophyta</taxon>
        <taxon>Tracheophyta</taxon>
        <taxon>Spermatophyta</taxon>
        <taxon>Magnoliopsida</taxon>
        <taxon>eudicotyledons</taxon>
        <taxon>Gunneridae</taxon>
        <taxon>Pentapetalae</taxon>
        <taxon>rosids</taxon>
        <taxon>fabids</taxon>
        <taxon>Fabales</taxon>
        <taxon>Fabaceae</taxon>
        <taxon>Papilionoideae</taxon>
        <taxon>50 kb inversion clade</taxon>
        <taxon>dalbergioids sensu lato</taxon>
        <taxon>Dalbergieae</taxon>
        <taxon>Pterocarpus clade</taxon>
        <taxon>Arachis</taxon>
    </lineage>
</organism>
<dbReference type="Proteomes" id="UP000289738">
    <property type="component" value="Chromosome A05"/>
</dbReference>
<gene>
    <name evidence="1" type="ORF">Ahy_A05g021704</name>
</gene>
<evidence type="ECO:0000313" key="1">
    <source>
        <dbReference type="EMBL" id="RYR55846.1"/>
    </source>
</evidence>
<accession>A0A445CY29</accession>
<comment type="caution">
    <text evidence="1">The sequence shown here is derived from an EMBL/GenBank/DDBJ whole genome shotgun (WGS) entry which is preliminary data.</text>
</comment>
<keyword evidence="2" id="KW-1185">Reference proteome</keyword>
<evidence type="ECO:0000313" key="2">
    <source>
        <dbReference type="Proteomes" id="UP000289738"/>
    </source>
</evidence>